<dbReference type="OrthoDB" id="6513042at2759"/>
<accession>A0A7U2HUF9</accession>
<dbReference type="Pfam" id="PF05183">
    <property type="entry name" value="RdRP"/>
    <property type="match status" value="1"/>
</dbReference>
<evidence type="ECO:0000313" key="4">
    <source>
        <dbReference type="Proteomes" id="UP000663193"/>
    </source>
</evidence>
<dbReference type="GO" id="GO:0031047">
    <property type="term" value="P:regulatory ncRNA-mediated gene silencing"/>
    <property type="evidence" value="ECO:0007669"/>
    <property type="project" value="UniProtKB-KW"/>
</dbReference>
<dbReference type="InterPro" id="IPR007855">
    <property type="entry name" value="RDRP"/>
</dbReference>
<dbReference type="Proteomes" id="UP000663193">
    <property type="component" value="Chromosome 1"/>
</dbReference>
<dbReference type="VEuPathDB" id="FungiDB:JI435_002370"/>
<feature type="compositionally biased region" description="Polar residues" evidence="1">
    <location>
        <begin position="128"/>
        <end position="152"/>
    </location>
</feature>
<dbReference type="GO" id="GO:0003968">
    <property type="term" value="F:RNA-directed RNA polymerase activity"/>
    <property type="evidence" value="ECO:0007669"/>
    <property type="project" value="UniProtKB-KW"/>
</dbReference>
<feature type="region of interest" description="Disordered" evidence="1">
    <location>
        <begin position="1419"/>
        <end position="1526"/>
    </location>
</feature>
<dbReference type="EMBL" id="CP069023">
    <property type="protein sequence ID" value="QRC90719.1"/>
    <property type="molecule type" value="Genomic_DNA"/>
</dbReference>
<feature type="domain" description="RDRP core" evidence="2">
    <location>
        <begin position="610"/>
        <end position="1189"/>
    </location>
</feature>
<keyword evidence="3" id="KW-0808">Transferase</keyword>
<feature type="region of interest" description="Disordered" evidence="1">
    <location>
        <begin position="1364"/>
        <end position="1393"/>
    </location>
</feature>
<evidence type="ECO:0000313" key="3">
    <source>
        <dbReference type="EMBL" id="QRC90719.1"/>
    </source>
</evidence>
<evidence type="ECO:0000259" key="2">
    <source>
        <dbReference type="Pfam" id="PF05183"/>
    </source>
</evidence>
<reference evidence="4" key="1">
    <citation type="journal article" date="2021" name="BMC Genomics">
        <title>Chromosome-level genome assembly and manually-curated proteome of model necrotroph Parastagonospora nodorum Sn15 reveals a genome-wide trove of candidate effector homologs, and redundancy of virulence-related functions within an accessory chromosome.</title>
        <authorList>
            <person name="Bertazzoni S."/>
            <person name="Jones D.A.B."/>
            <person name="Phan H.T."/>
            <person name="Tan K.-C."/>
            <person name="Hane J.K."/>
        </authorList>
    </citation>
    <scope>NUCLEOTIDE SEQUENCE [LARGE SCALE GENOMIC DNA]</scope>
    <source>
        <strain evidence="4">SN15 / ATCC MYA-4574 / FGSC 10173)</strain>
    </source>
</reference>
<feature type="compositionally biased region" description="Basic and acidic residues" evidence="1">
    <location>
        <begin position="1438"/>
        <end position="1478"/>
    </location>
</feature>
<proteinExistence type="predicted"/>
<feature type="compositionally biased region" description="Polar residues" evidence="1">
    <location>
        <begin position="32"/>
        <end position="62"/>
    </location>
</feature>
<dbReference type="PANTHER" id="PTHR23079">
    <property type="entry name" value="RNA-DEPENDENT RNA POLYMERASE"/>
    <property type="match status" value="1"/>
</dbReference>
<feature type="compositionally biased region" description="Polar residues" evidence="1">
    <location>
        <begin position="1423"/>
        <end position="1437"/>
    </location>
</feature>
<keyword evidence="4" id="KW-1185">Reference proteome</keyword>
<name>A0A7U2HUF9_PHANO</name>
<keyword evidence="3" id="KW-0696">RNA-directed RNA polymerase</keyword>
<evidence type="ECO:0000256" key="1">
    <source>
        <dbReference type="SAM" id="MobiDB-lite"/>
    </source>
</evidence>
<gene>
    <name evidence="3" type="ORF">JI435_002370</name>
</gene>
<organism evidence="3 4">
    <name type="scientific">Phaeosphaeria nodorum (strain SN15 / ATCC MYA-4574 / FGSC 10173)</name>
    <name type="common">Glume blotch fungus</name>
    <name type="synonym">Parastagonospora nodorum</name>
    <dbReference type="NCBI Taxonomy" id="321614"/>
    <lineage>
        <taxon>Eukaryota</taxon>
        <taxon>Fungi</taxon>
        <taxon>Dikarya</taxon>
        <taxon>Ascomycota</taxon>
        <taxon>Pezizomycotina</taxon>
        <taxon>Dothideomycetes</taxon>
        <taxon>Pleosporomycetidae</taxon>
        <taxon>Pleosporales</taxon>
        <taxon>Pleosporineae</taxon>
        <taxon>Phaeosphaeriaceae</taxon>
        <taxon>Parastagonospora</taxon>
    </lineage>
</organism>
<feature type="compositionally biased region" description="Polar residues" evidence="1">
    <location>
        <begin position="1496"/>
        <end position="1510"/>
    </location>
</feature>
<keyword evidence="3" id="KW-0548">Nucleotidyltransferase</keyword>
<dbReference type="InterPro" id="IPR057596">
    <property type="entry name" value="RDRP_core"/>
</dbReference>
<dbReference type="PANTHER" id="PTHR23079:SF55">
    <property type="entry name" value="RNA-DIRECTED RNA POLYMERASE"/>
    <property type="match status" value="1"/>
</dbReference>
<sequence length="1542" mass="173267">MEWPNFDDSTRPSRHLTFRSYHDWDALPSQLSTACSQVYSEHSSDSGTSFGSRKNGSMNRDNASYRGGRGGRSRSGFSGARGGRKNSSSSSSSNGQQHPVIRQSPAPQSSVTPPAHHGQGNAHVDSPITPNKQQSSYTVNGTSISETYTPSGSAHVPSPRPRTEPSTPTRSNYMRNTPTHQHVIQQPAILNDATWAHQQELRFRLLGIPKACWTKQVYQAVSSYGTVVRIKILPGSPDNDAWVVFRAPLYKQLPYKVRVGHALARCEKHNVIVRKVPSPIDPKKQYCEFNTLLANTIDFGATDAKKSMIKMHSVRARRNVRLTLNLDRKELDIQFPQDVNDELRNYRFRLPIALLSHIYKDAGSAPGQGALIIPFESAPQFFVQKQQVEILSNDNDHTSFSTREETWLDWYTWFRETDIVESGVRAAMQERPLMNHKDMAIIDIGRWTTYRILLDNAIFTKPQYTEFASALADYGVEIKDCSDYDIKNRMASPLWKLLQEETSGTHPHLEAPTSSSGFDELFAGQIYLSFPIRYQLEACLSNGYLKEHTVTAEFLERLAKNPRRAVYLLEKVVDKQETYYDPMEIFEIRTRGSLEKKVPSYCLLQRSAIITPSTIHVASPIMETSNRITREYAAIADRFLRVKFSDEKTEGVLRSIPNGKADATFDRVRRAMKNGIVVAGRYYEFLAFGNSQFREHGAYFYAPTSTKSADDIRSSLGRFDHIKTVAKFGARLGQCFSTTRAMRVKVTIVKIPDIERNGYCFTDGVGKLSLFLAQMAAQELGLSNAFDDPPSLYQFRLGGCKGVLALDPKITGNEVHIRPSQLKFEAKFLGLEIIRSSALATPFFNRQIIVVLSDLGVPDNVLIQKQQEMVNDYEQAMTDKDTAIAKLRKHIDMNQTTLTMAGMVIDGFMESREPFMMSLLRLWRAATIKNLKEKARIAIEDGAFVLGCVDESGTLKGHLNDPQSRSDASRQDKMQTLPEIFLQVDDTEANKRGHYKIVKGVCVLARNPSLHPGDLRVVRAVDVPALHHLKNVVVLPQTGDRDLANMCSGGDLDGDDYMVLWDKDLIPELINVAPMDFTPEKPVEKEGPITVSDISDFFVTYMQNDSLGQIAYAHLAQADVNHEGVGSGTCLELAKLHSQAVDYPKSGIPAQMSQDLRPKRWPHFMEKKHLQAHKIYRSTRVLGKLYDQVELVDFKPQWENAFDFRILDAYEVDEELLSKATDIKALYDEAFKRLMAKHGIRTEFEAWSVFVLAHNQESRDYKFAEEFGRTMGALKAQYQEICREAAEMTNAADWNRLGPFVAAMYKVTGRELEAALAECRAMKVVGGLEVPARLMDAEHMPLMSFPWLFPSELGKIATRKVHHVKSHASFPRSLPHRKKPTGHSGTDVGDVETEEGTVHYGELLKLDFGMQVAVQPAEPQHTAIETKNQKKQVYQDGTKQKNEKEESGHAQEKADQDKSKQKKENQDKSNQERAKNDSLGRLALGGTYVLGPDASKVQTQTGVGEGNISSGGEQEGRQQQDSLDVKVPSKKPSVLEMLSRFG</sequence>
<feature type="region of interest" description="Disordered" evidence="1">
    <location>
        <begin position="32"/>
        <end position="175"/>
    </location>
</feature>
<dbReference type="GO" id="GO:0003723">
    <property type="term" value="F:RNA binding"/>
    <property type="evidence" value="ECO:0007669"/>
    <property type="project" value="UniProtKB-KW"/>
</dbReference>
<protein>
    <submittedName>
        <fullName evidence="3">RNA-directed RNA polymerase</fullName>
    </submittedName>
</protein>